<feature type="compositionally biased region" description="Basic and acidic residues" evidence="1">
    <location>
        <begin position="879"/>
        <end position="891"/>
    </location>
</feature>
<dbReference type="VEuPathDB" id="HostDB:ENSMMUG00000007010"/>
<name>F7DJT9_MACMU</name>
<evidence type="ECO:0000256" key="1">
    <source>
        <dbReference type="SAM" id="MobiDB-lite"/>
    </source>
</evidence>
<dbReference type="PANTHER" id="PTHR33331:SF13">
    <property type="entry name" value="COILED-COIL DOMAIN CONTAINING 162"/>
    <property type="match status" value="1"/>
</dbReference>
<reference evidence="2" key="2">
    <citation type="submission" date="2019-01" db="EMBL/GenBank/DDBJ databases">
        <authorList>
            <person name="Graves T."/>
            <person name="Eichler E.E."/>
            <person name="Wilson R.K."/>
        </authorList>
    </citation>
    <scope>NUCLEOTIDE SEQUENCE [LARGE SCALE GENOMIC DNA]</scope>
    <source>
        <strain evidence="2">17573</strain>
    </source>
</reference>
<dbReference type="SMR" id="F7DJT9"/>
<feature type="region of interest" description="Disordered" evidence="1">
    <location>
        <begin position="879"/>
        <end position="898"/>
    </location>
</feature>
<dbReference type="GeneTree" id="ENSGT00940000163170"/>
<reference evidence="3" key="1">
    <citation type="journal article" date="2007" name="Science">
        <title>Evolutionary and biomedical insights from the rhesus macaque genome.</title>
        <authorList>
            <person name="Gibbs R.A."/>
            <person name="Rogers J."/>
            <person name="Katze M.G."/>
            <person name="Bumgarner R."/>
            <person name="Weinstock G.M."/>
            <person name="Mardis E.R."/>
            <person name="Remington K.A."/>
            <person name="Strausberg R.L."/>
            <person name="Venter J.C."/>
            <person name="Wilson R.K."/>
            <person name="Batzer M.A."/>
            <person name="Bustamante C.D."/>
            <person name="Eichler E.E."/>
            <person name="Hahn M.W."/>
            <person name="Hardison R.C."/>
            <person name="Makova K.D."/>
            <person name="Miller W."/>
            <person name="Milosavljevic A."/>
            <person name="Palermo R.E."/>
            <person name="Siepel A."/>
            <person name="Sikela J.M."/>
            <person name="Attaway T."/>
            <person name="Bell S."/>
            <person name="Bernard K.E."/>
            <person name="Buhay C.J."/>
            <person name="Chandrabose M.N."/>
            <person name="Dao M."/>
            <person name="Davis C."/>
            <person name="Delehaunty K.D."/>
            <person name="Ding Y."/>
            <person name="Dinh H.H."/>
            <person name="Dugan-Rocha S."/>
            <person name="Fulton L.A."/>
            <person name="Gabisi R.A."/>
            <person name="Garner T.T."/>
            <person name="Godfrey J."/>
            <person name="Hawes A.C."/>
            <person name="Hernandez J."/>
            <person name="Hines S."/>
            <person name="Holder M."/>
            <person name="Hume J."/>
            <person name="Jhangiani S.N."/>
            <person name="Joshi V."/>
            <person name="Khan Z.M."/>
            <person name="Kirkness E.F."/>
            <person name="Cree A."/>
            <person name="Fowler R.G."/>
            <person name="Lee S."/>
            <person name="Lewis L.R."/>
            <person name="Li Z."/>
            <person name="Liu Y.-S."/>
            <person name="Moore S.M."/>
            <person name="Muzny D."/>
            <person name="Nazareth L.V."/>
            <person name="Ngo D.N."/>
            <person name="Okwuonu G.O."/>
            <person name="Pai G."/>
            <person name="Parker D."/>
            <person name="Paul H.A."/>
            <person name="Pfannkoch C."/>
            <person name="Pohl C.S."/>
            <person name="Rogers Y.-H.C."/>
            <person name="Ruiz S.J."/>
            <person name="Sabo A."/>
            <person name="Santibanez J."/>
            <person name="Schneider B.W."/>
            <person name="Smith S.M."/>
            <person name="Sodergren E."/>
            <person name="Svatek A.F."/>
            <person name="Utterback T.R."/>
            <person name="Vattathil S."/>
            <person name="Warren W."/>
            <person name="White C.S."/>
            <person name="Chinwalla A.T."/>
            <person name="Feng Y."/>
            <person name="Halpern A.L."/>
            <person name="Hillier L.W."/>
            <person name="Huang X."/>
            <person name="Minx P."/>
            <person name="Nelson J.O."/>
            <person name="Pepin K.H."/>
            <person name="Qin X."/>
            <person name="Sutton G.G."/>
            <person name="Venter E."/>
            <person name="Walenz B.P."/>
            <person name="Wallis J.W."/>
            <person name="Worley K.C."/>
            <person name="Yang S.-P."/>
            <person name="Jones S.M."/>
            <person name="Marra M.A."/>
            <person name="Rocchi M."/>
            <person name="Schein J.E."/>
            <person name="Baertsch R."/>
            <person name="Clarke L."/>
            <person name="Csuros M."/>
            <person name="Glasscock J."/>
            <person name="Harris R.A."/>
            <person name="Havlak P."/>
            <person name="Jackson A.R."/>
            <person name="Jiang H."/>
            <person name="Liu Y."/>
            <person name="Messina D.N."/>
            <person name="Shen Y."/>
            <person name="Song H.X.-Z."/>
            <person name="Wylie T."/>
            <person name="Zhang L."/>
            <person name="Birney E."/>
            <person name="Han K."/>
            <person name="Konkel M.K."/>
            <person name="Lee J."/>
            <person name="Smit A.F.A."/>
            <person name="Ullmer B."/>
            <person name="Wang H."/>
            <person name="Xing J."/>
            <person name="Burhans R."/>
            <person name="Cheng Z."/>
            <person name="Karro J.E."/>
            <person name="Ma J."/>
            <person name="Raney B."/>
            <person name="She X."/>
            <person name="Cox M.J."/>
            <person name="Demuth J.P."/>
            <person name="Dumas L.J."/>
            <person name="Han S.-G."/>
            <person name="Hopkins J."/>
            <person name="Karimpour-Fard A."/>
            <person name="Kim Y.H."/>
            <person name="Pollack J.R."/>
            <person name="Vinar T."/>
            <person name="Addo-Quaye C."/>
            <person name="Degenhardt J."/>
            <person name="Denby A."/>
            <person name="Hubisz M.J."/>
            <person name="Indap A."/>
            <person name="Kosiol C."/>
            <person name="Lahn B.T."/>
            <person name="Lawson H.A."/>
            <person name="Marklein A."/>
            <person name="Nielsen R."/>
            <person name="Vallender E.J."/>
            <person name="Clark A.G."/>
            <person name="Ferguson B."/>
            <person name="Hernandez R.D."/>
            <person name="Hirani K."/>
            <person name="Kehrer-Sawatzki H."/>
            <person name="Kolb J."/>
            <person name="Patil S."/>
            <person name="Pu L.-L."/>
            <person name="Ren Y."/>
            <person name="Smith D.G."/>
            <person name="Wheeler D.A."/>
            <person name="Schenck I."/>
            <person name="Ball E.V."/>
            <person name="Chen R."/>
            <person name="Cooper D.N."/>
            <person name="Giardine B."/>
            <person name="Hsu F."/>
            <person name="Kent W.J."/>
            <person name="Lesk A."/>
            <person name="Nelson D.L."/>
            <person name="O'brien W.E."/>
            <person name="Pruefer K."/>
            <person name="Stenson P.D."/>
            <person name="Wallace J.C."/>
            <person name="Ke H."/>
            <person name="Liu X.-M."/>
            <person name="Wang P."/>
            <person name="Xiang A.P."/>
            <person name="Yang F."/>
            <person name="Barber G.P."/>
            <person name="Haussler D."/>
            <person name="Karolchik D."/>
            <person name="Kern A.D."/>
            <person name="Kuhn R.M."/>
            <person name="Smith K.E."/>
            <person name="Zwieg A.S."/>
        </authorList>
    </citation>
    <scope>NUCLEOTIDE SEQUENCE [LARGE SCALE GENOMIC DNA]</scope>
    <source>
        <strain evidence="3">17573</strain>
    </source>
</reference>
<dbReference type="eggNOG" id="ENOG502QRID">
    <property type="taxonomic scope" value="Eukaryota"/>
</dbReference>
<evidence type="ECO:0000313" key="3">
    <source>
        <dbReference type="Proteomes" id="UP000006718"/>
    </source>
</evidence>
<dbReference type="InterPro" id="IPR040401">
    <property type="entry name" value="CCDC162"/>
</dbReference>
<accession>F7DJT9</accession>
<evidence type="ECO:0000313" key="2">
    <source>
        <dbReference type="Ensembl" id="ENSMMUP00000009197.4"/>
    </source>
</evidence>
<dbReference type="InParanoid" id="F7DJT9"/>
<dbReference type="AlphaFoldDB" id="F7DJT9"/>
<dbReference type="HOGENOM" id="CLU_064224_0_0_1"/>
<proteinExistence type="predicted"/>
<dbReference type="Ensembl" id="ENSMMUT00000009792.4">
    <property type="protein sequence ID" value="ENSMMUP00000009197.4"/>
    <property type="gene ID" value="ENSMMUG00000007010.4"/>
</dbReference>
<reference evidence="2" key="3">
    <citation type="submission" date="2025-08" db="UniProtKB">
        <authorList>
            <consortium name="Ensembl"/>
        </authorList>
    </citation>
    <scope>IDENTIFICATION</scope>
    <source>
        <strain evidence="2">17573</strain>
    </source>
</reference>
<gene>
    <name evidence="2" type="primary">LOC700544</name>
</gene>
<dbReference type="Proteomes" id="UP000006718">
    <property type="component" value="Chromosome 4"/>
</dbReference>
<dbReference type="OMA" id="MFRTLED"/>
<sequence>MGDPFLMGEIGLLAFKSAADEGRKQGQDSHVLLLEMFSKLLELLTLRHRLIEMSLESAHLAWLYKELAWEMGFEEFHLYLRPVHFEFASHRDRADQPPPVFITSLLEDGGRVDRYSPTALVLAISEVDDNQIGKFSFYTKEAILKLLLHSGVENMQVTLACQAAQKNALMVAVQQVYFYHTPQGSCPANVEEISSNLRTHGGMGPTRRRQSRIVNGVDGSLIAPTPKVPAALTHSPERFQATKRAPEAFVSIQLEKVGLRDMMLNAFLLRKQTMADRMKSPDEIGKVKRDVIVEYCQKFNHRMSHYALRGQIMAYCNSLRNLLEDFPTIRDTFFMVGQPQEKKGLRDSKEGLKADPRFQPRPRCLLSADGKVFLNLWFIPHSSEVLIMFKTLPEKAAFKALKRTLQLIAPLHDIVAYLVSFAKLGNCAACFEFPLSPNPLRGDWGGTEGIGSELQELQNMIDSLQSPQDPTRVAQALLLRREVMILQFDAAVRHLIRRTFLAAGNVPAYQSVTDGMCHGLPALSNCLRKSIFASQLSLPQPLDPRSLQAFELFPWRAFLEDGGLFPAMSSSPDTLEYNMQLCLCGLSDRDHKVAHGELVGVQLLLEDVLSSYHVTMEAPPRQQATLGKNAQPDWSKVPGFRSQFRNSPKASKLLEGPCDAVMSLALLRSFLILWKQLEVLKEHWGRLKLQGQDINSVSLHKQFSELYETDILYPSMKAIARQMGKEDEFEGFIVNNQSVLPPSGASEIEIKTHQLQKLLENFEIHMIQEVLRKVNREMILLLSEKSKKECSLPTDLWKHQVMKENFSVSRPQIVEKFRQRLMQNYPDDGVEITFRKDHLEACLLSLGCDMMARERSNFETYSTCYEHVLHHARQRLSQKEQELDAARRDQGPPEDSAGQVAELSHDMIMEITALRAQLTDLEEVNLNLKKQIRKEVQEEYEALVRALFQTCLHMKEKLDENQLNLIQKVCELIGEVRTEGIDNMKDLKKKWGSASPDEGMKENPAKVCDFI</sequence>
<protein>
    <recommendedName>
        <fullName evidence="4">Coiled-coil domain-containing protein 162-like</fullName>
    </recommendedName>
</protein>
<evidence type="ECO:0008006" key="4">
    <source>
        <dbReference type="Google" id="ProtNLM"/>
    </source>
</evidence>
<dbReference type="Bgee" id="ENSMMUG00000007010">
    <property type="expression patterns" value="Expressed in olfactory segment of nasal mucosa and 7 other cell types or tissues"/>
</dbReference>
<reference evidence="2" key="4">
    <citation type="submission" date="2025-09" db="UniProtKB">
        <authorList>
            <consortium name="Ensembl"/>
        </authorList>
    </citation>
    <scope>IDENTIFICATION</scope>
    <source>
        <strain evidence="2">17573</strain>
    </source>
</reference>
<dbReference type="PANTHER" id="PTHR33331">
    <property type="entry name" value="COILED-COIL DOMAIN-CONTAINING PROTEIN 162"/>
    <property type="match status" value="1"/>
</dbReference>
<organism evidence="2 3">
    <name type="scientific">Macaca mulatta</name>
    <name type="common">Rhesus macaque</name>
    <dbReference type="NCBI Taxonomy" id="9544"/>
    <lineage>
        <taxon>Eukaryota</taxon>
        <taxon>Metazoa</taxon>
        <taxon>Chordata</taxon>
        <taxon>Craniata</taxon>
        <taxon>Vertebrata</taxon>
        <taxon>Euteleostomi</taxon>
        <taxon>Mammalia</taxon>
        <taxon>Eutheria</taxon>
        <taxon>Euarchontoglires</taxon>
        <taxon>Primates</taxon>
        <taxon>Haplorrhini</taxon>
        <taxon>Catarrhini</taxon>
        <taxon>Cercopithecidae</taxon>
        <taxon>Cercopithecinae</taxon>
        <taxon>Macaca</taxon>
    </lineage>
</organism>
<dbReference type="PaxDb" id="9544-ENSMMUP00000009197"/>
<keyword evidence="3" id="KW-1185">Reference proteome</keyword>